<gene>
    <name evidence="4" type="ORF">M472_17905</name>
</gene>
<protein>
    <recommendedName>
        <fullName evidence="3">Glycosyltransferase 2-like domain-containing protein</fullName>
    </recommendedName>
</protein>
<dbReference type="Proteomes" id="UP000016584">
    <property type="component" value="Unassembled WGS sequence"/>
</dbReference>
<evidence type="ECO:0000259" key="3">
    <source>
        <dbReference type="Pfam" id="PF00535"/>
    </source>
</evidence>
<dbReference type="PATRIC" id="fig|1346330.5.peg.538"/>
<dbReference type="AlphaFoldDB" id="U2J6V1"/>
<dbReference type="InterPro" id="IPR029044">
    <property type="entry name" value="Nucleotide-diphossugar_trans"/>
</dbReference>
<keyword evidence="1" id="KW-0328">Glycosyltransferase</keyword>
<organism evidence="4 5">
    <name type="scientific">Sphingobacterium paucimobilis HER1398</name>
    <dbReference type="NCBI Taxonomy" id="1346330"/>
    <lineage>
        <taxon>Bacteria</taxon>
        <taxon>Pseudomonadati</taxon>
        <taxon>Bacteroidota</taxon>
        <taxon>Sphingobacteriia</taxon>
        <taxon>Sphingobacteriales</taxon>
        <taxon>Sphingobacteriaceae</taxon>
        <taxon>Sphingobacterium</taxon>
    </lineage>
</organism>
<evidence type="ECO:0000313" key="5">
    <source>
        <dbReference type="Proteomes" id="UP000016584"/>
    </source>
</evidence>
<evidence type="ECO:0000313" key="4">
    <source>
        <dbReference type="EMBL" id="ERJ60634.1"/>
    </source>
</evidence>
<dbReference type="RefSeq" id="WP_021068732.1">
    <property type="nucleotide sequence ID" value="NZ_ATDL01000004.1"/>
</dbReference>
<dbReference type="EMBL" id="ATDL01000004">
    <property type="protein sequence ID" value="ERJ60634.1"/>
    <property type="molecule type" value="Genomic_DNA"/>
</dbReference>
<reference evidence="4 5" key="1">
    <citation type="journal article" date="2013" name="Genome Announc.">
        <title>The Draft Genome Sequence of Sphingomonas paucimobilis Strain HER1398 (Proteobacteria), Host to the Giant PAU Phage, Indicates That It Is a Member of the Genus Sphingobacterium (Bacteroidetes).</title>
        <authorList>
            <person name="White R.A.III."/>
            <person name="Suttle C.A."/>
        </authorList>
    </citation>
    <scope>NUCLEOTIDE SEQUENCE [LARGE SCALE GENOMIC DNA]</scope>
    <source>
        <strain evidence="4 5">HER1398</strain>
    </source>
</reference>
<dbReference type="GO" id="GO:0016758">
    <property type="term" value="F:hexosyltransferase activity"/>
    <property type="evidence" value="ECO:0007669"/>
    <property type="project" value="UniProtKB-ARBA"/>
</dbReference>
<dbReference type="CDD" id="cd00761">
    <property type="entry name" value="Glyco_tranf_GTA_type"/>
    <property type="match status" value="1"/>
</dbReference>
<feature type="domain" description="Glycosyltransferase 2-like" evidence="3">
    <location>
        <begin position="12"/>
        <end position="124"/>
    </location>
</feature>
<dbReference type="SUPFAM" id="SSF53448">
    <property type="entry name" value="Nucleotide-diphospho-sugar transferases"/>
    <property type="match status" value="1"/>
</dbReference>
<dbReference type="Gene3D" id="3.90.550.10">
    <property type="entry name" value="Spore Coat Polysaccharide Biosynthesis Protein SpsA, Chain A"/>
    <property type="match status" value="1"/>
</dbReference>
<dbReference type="Pfam" id="PF00535">
    <property type="entry name" value="Glycos_transf_2"/>
    <property type="match status" value="1"/>
</dbReference>
<evidence type="ECO:0000256" key="1">
    <source>
        <dbReference type="ARBA" id="ARBA00022676"/>
    </source>
</evidence>
<dbReference type="InterPro" id="IPR001173">
    <property type="entry name" value="Glyco_trans_2-like"/>
</dbReference>
<dbReference type="PANTHER" id="PTHR22916:SF51">
    <property type="entry name" value="GLYCOSYLTRANSFERASE EPSH-RELATED"/>
    <property type="match status" value="1"/>
</dbReference>
<dbReference type="PANTHER" id="PTHR22916">
    <property type="entry name" value="GLYCOSYLTRANSFERASE"/>
    <property type="match status" value="1"/>
</dbReference>
<comment type="caution">
    <text evidence="4">The sequence shown here is derived from an EMBL/GenBank/DDBJ whole genome shotgun (WGS) entry which is preliminary data.</text>
</comment>
<sequence length="346" mass="40585">MISIQGDGIKVSVIVPVYNTEAYLEETIASIRNQTLIDLEIIIVNDGSTDGSLDICLKSRKIDSRIYVIDQRNSGVSVARNKGLAKARGEYVFFLDADDTIAPDFFELAYRQAELKKSDIVVLGDYYCRRILSGTKVLPVCAQFIRHSFLLEFSDVRFPIGIQPCEDGLFSHQLFALTDKYCFCPEAAYHYRQHSEQNHLTINCQGYRVVEQIPLWFEILESFYLNYDLFDRKSLHLARFLEHEPFEFRYLKMPLDVSTKGILYDMIREFYSKRVKDFLSPTDFRQLTFLFKEFLLSKDVAAFEDILNIYVRRKKKRINLARFIPFRGYRRKIRSRIQSLLDSINR</sequence>
<dbReference type="eggNOG" id="COG1216">
    <property type="taxonomic scope" value="Bacteria"/>
</dbReference>
<keyword evidence="2" id="KW-0808">Transferase</keyword>
<dbReference type="STRING" id="1346330.M472_17905"/>
<keyword evidence="5" id="KW-1185">Reference proteome</keyword>
<name>U2J6V1_9SPHI</name>
<accession>U2J6V1</accession>
<evidence type="ECO:0000256" key="2">
    <source>
        <dbReference type="ARBA" id="ARBA00022679"/>
    </source>
</evidence>
<dbReference type="OrthoDB" id="927791at2"/>
<proteinExistence type="predicted"/>